<dbReference type="HAMAP" id="MF_03054">
    <property type="entry name" value="CTU2"/>
    <property type="match status" value="1"/>
</dbReference>
<dbReference type="Pfam" id="PF01171">
    <property type="entry name" value="ATP_bind_3"/>
    <property type="match status" value="1"/>
</dbReference>
<evidence type="ECO:0000259" key="4">
    <source>
        <dbReference type="Pfam" id="PF01171"/>
    </source>
</evidence>
<dbReference type="PANTHER" id="PTHR20882:SF14">
    <property type="entry name" value="CYTOPLASMIC TRNA 2-THIOLATION PROTEIN 2"/>
    <property type="match status" value="1"/>
</dbReference>
<dbReference type="Pfam" id="PF10288">
    <property type="entry name" value="CTU2"/>
    <property type="match status" value="1"/>
</dbReference>
<dbReference type="EMBL" id="CAJNRE010019174">
    <property type="protein sequence ID" value="CAF2190166.1"/>
    <property type="molecule type" value="Genomic_DNA"/>
</dbReference>
<dbReference type="GO" id="GO:0000049">
    <property type="term" value="F:tRNA binding"/>
    <property type="evidence" value="ECO:0007669"/>
    <property type="project" value="InterPro"/>
</dbReference>
<dbReference type="InterPro" id="IPR019407">
    <property type="entry name" value="CTU2"/>
</dbReference>
<name>A0A816Z4K7_9BILA</name>
<dbReference type="InterPro" id="IPR014729">
    <property type="entry name" value="Rossmann-like_a/b/a_fold"/>
</dbReference>
<dbReference type="UniPathway" id="UPA00988"/>
<comment type="function">
    <text evidence="3">Plays a central role in 2-thiolation of mcm(5)S(2)U at tRNA wobble positions of tRNA(Lys), tRNA(Glu) and tRNA(Gln). May act by forming a heterodimer with NCS6/CTU1 that ligates sulfur from thiocarboxylated URM1 onto the uridine of tRNAs at wobble position.</text>
</comment>
<evidence type="ECO:0000313" key="5">
    <source>
        <dbReference type="EMBL" id="CAF2190166.1"/>
    </source>
</evidence>
<evidence type="ECO:0000313" key="6">
    <source>
        <dbReference type="Proteomes" id="UP000663824"/>
    </source>
</evidence>
<comment type="similarity">
    <text evidence="3">Belongs to the CTU2/NCS2 family.</text>
</comment>
<dbReference type="GO" id="GO:0016783">
    <property type="term" value="F:sulfurtransferase activity"/>
    <property type="evidence" value="ECO:0007669"/>
    <property type="project" value="TreeGrafter"/>
</dbReference>
<proteinExistence type="inferred from homology"/>
<gene>
    <name evidence="5" type="ORF">MBJ925_LOCUS34830</name>
</gene>
<evidence type="ECO:0000256" key="2">
    <source>
        <dbReference type="ARBA" id="ARBA00022694"/>
    </source>
</evidence>
<keyword evidence="1 3" id="KW-0963">Cytoplasm</keyword>
<dbReference type="GO" id="GO:0032447">
    <property type="term" value="P:protein urmylation"/>
    <property type="evidence" value="ECO:0007669"/>
    <property type="project" value="UniProtKB-UniRule"/>
</dbReference>
<dbReference type="Gene3D" id="3.40.50.620">
    <property type="entry name" value="HUPs"/>
    <property type="match status" value="1"/>
</dbReference>
<dbReference type="AlphaFoldDB" id="A0A816Z4K7"/>
<keyword evidence="2 3" id="KW-0819">tRNA processing</keyword>
<organism evidence="5 6">
    <name type="scientific">Rotaria magnacalcarata</name>
    <dbReference type="NCBI Taxonomy" id="392030"/>
    <lineage>
        <taxon>Eukaryota</taxon>
        <taxon>Metazoa</taxon>
        <taxon>Spiralia</taxon>
        <taxon>Gnathifera</taxon>
        <taxon>Rotifera</taxon>
        <taxon>Eurotatoria</taxon>
        <taxon>Bdelloidea</taxon>
        <taxon>Philodinida</taxon>
        <taxon>Philodinidae</taxon>
        <taxon>Rotaria</taxon>
    </lineage>
</organism>
<dbReference type="GO" id="GO:0005829">
    <property type="term" value="C:cytosol"/>
    <property type="evidence" value="ECO:0007669"/>
    <property type="project" value="TreeGrafter"/>
</dbReference>
<protein>
    <recommendedName>
        <fullName evidence="3">Cytoplasmic tRNA 2-thiolation protein 2</fullName>
    </recommendedName>
</protein>
<comment type="caution">
    <text evidence="5">The sequence shown here is derived from an EMBL/GenBank/DDBJ whole genome shotgun (WGS) entry which is preliminary data.</text>
</comment>
<dbReference type="GO" id="GO:0016779">
    <property type="term" value="F:nucleotidyltransferase activity"/>
    <property type="evidence" value="ECO:0007669"/>
    <property type="project" value="UniProtKB-UniRule"/>
</dbReference>
<dbReference type="InterPro" id="IPR011063">
    <property type="entry name" value="TilS/TtcA_N"/>
</dbReference>
<feature type="domain" description="tRNA(Ile)-lysidine/2-thiocytidine synthase N-terminal" evidence="4">
    <location>
        <begin position="83"/>
        <end position="262"/>
    </location>
</feature>
<accession>A0A816Z4K7</accession>
<dbReference type="GO" id="GO:0002143">
    <property type="term" value="P:tRNA wobble position uridine thiolation"/>
    <property type="evidence" value="ECO:0007669"/>
    <property type="project" value="TreeGrafter"/>
</dbReference>
<comment type="pathway">
    <text evidence="3">tRNA modification; 5-methoxycarbonylmethyl-2-thiouridine-tRNA biosynthesis.</text>
</comment>
<evidence type="ECO:0000256" key="1">
    <source>
        <dbReference type="ARBA" id="ARBA00022490"/>
    </source>
</evidence>
<dbReference type="Proteomes" id="UP000663824">
    <property type="component" value="Unassembled WGS sequence"/>
</dbReference>
<dbReference type="SUPFAM" id="SSF52402">
    <property type="entry name" value="Adenine nucleotide alpha hydrolases-like"/>
    <property type="match status" value="1"/>
</dbReference>
<sequence>MCQVNEEDDELFQSLKSAGNKATISRKCMSCDQDACVIVRIADPMCRKCFEEFFIHKFRSTISKSNIFERGERVLLAYSGERVLLAYSGGPSSTALLHLIVDGLSVNARRRLQFQAQVAFIDESSLYPDSNDVREKVIDLIKNQLNYPLHIVSIDENLDNESHFKDLLFQKTTSMTAREELIRRRRLKLLFDIAKRENCTKLITGDNCTKLAAQILSDMAQGKGAHVALECNFTDTRNDSVTIVRPFREIMSKEIAMYNRLNSFESLQNADIATMSGPQSSIFKLTETLVSDLQRQFPSTVSTIFRTSDKLEKTIKPDRCDLCCYPLDLEEDQSLLSDQDRIKLVHQLFDTFSNNTDSVHVCYACRRLLRDVKSSTQSH</sequence>
<dbReference type="PANTHER" id="PTHR20882">
    <property type="entry name" value="CYTOPLASMIC TRNA 2-THIOLATION PROTEIN 2"/>
    <property type="match status" value="1"/>
</dbReference>
<reference evidence="5" key="1">
    <citation type="submission" date="2021-02" db="EMBL/GenBank/DDBJ databases">
        <authorList>
            <person name="Nowell W R."/>
        </authorList>
    </citation>
    <scope>NUCLEOTIDE SEQUENCE</scope>
</reference>
<evidence type="ECO:0000256" key="3">
    <source>
        <dbReference type="HAMAP-Rule" id="MF_03054"/>
    </source>
</evidence>
<comment type="subcellular location">
    <subcellularLocation>
        <location evidence="3">Cytoplasm</location>
    </subcellularLocation>
</comment>